<dbReference type="EMBL" id="VXMH01000055">
    <property type="protein sequence ID" value="MYC95403.1"/>
    <property type="molecule type" value="Genomic_DNA"/>
</dbReference>
<dbReference type="InterPro" id="IPR020568">
    <property type="entry name" value="Ribosomal_Su5_D2-typ_SF"/>
</dbReference>
<dbReference type="NCBIfam" id="TIGR00144">
    <property type="entry name" value="beta_RFAP_syn"/>
    <property type="match status" value="1"/>
</dbReference>
<sequence length="331" mass="34677">MQEIVIQTPARLHFGLLDLHGGLGRIDGGIGLALEQPRTVISVKRSRDCEALCPMEPGFEERLQAATRAVCGHYGFPGASVSIKERARAHSGLGSASQTLVGAGIAVCALHGLRPGAAEIAGLVGRGGTSGIGIGAIERGGFILDGGHRFRRGEGSKSGYSPSSASVGVPPPPLLARYEFPPWDILIVIPQGEGASGNRERDLFEEACPVPAGDVEKMCRILLSQMLPAVLEADLQTFAAAMEAYQRYGFKVFEAETQGPLIAACAELLRSGGGRGVGMSSWGPTLYAFGDDLSPLRDGAERWLASNGGGEVILTRANNAGFRILRESGDA</sequence>
<comment type="caution">
    <text evidence="5">The sequence shown here is derived from an EMBL/GenBank/DDBJ whole genome shotgun (WGS) entry which is preliminary data.</text>
</comment>
<dbReference type="SUPFAM" id="SSF54211">
    <property type="entry name" value="Ribosomal protein S5 domain 2-like"/>
    <property type="match status" value="1"/>
</dbReference>
<evidence type="ECO:0000256" key="2">
    <source>
        <dbReference type="ARBA" id="ARBA00022777"/>
    </source>
</evidence>
<organism evidence="5">
    <name type="scientific">Caldilineaceae bacterium SB0661_bin_32</name>
    <dbReference type="NCBI Taxonomy" id="2605255"/>
    <lineage>
        <taxon>Bacteria</taxon>
        <taxon>Bacillati</taxon>
        <taxon>Chloroflexota</taxon>
        <taxon>Caldilineae</taxon>
        <taxon>Caldilineales</taxon>
        <taxon>Caldilineaceae</taxon>
    </lineage>
</organism>
<gene>
    <name evidence="5" type="ORF">F4X14_10560</name>
</gene>
<evidence type="ECO:0000259" key="3">
    <source>
        <dbReference type="Pfam" id="PF00288"/>
    </source>
</evidence>
<dbReference type="InterPro" id="IPR006204">
    <property type="entry name" value="GHMP_kinase_N_dom"/>
</dbReference>
<evidence type="ECO:0000259" key="4">
    <source>
        <dbReference type="Pfam" id="PF08544"/>
    </source>
</evidence>
<evidence type="ECO:0000313" key="5">
    <source>
        <dbReference type="EMBL" id="MYC95403.1"/>
    </source>
</evidence>
<proteinExistence type="predicted"/>
<dbReference type="AlphaFoldDB" id="A0A6B1D7J7"/>
<name>A0A6B1D7J7_9CHLR</name>
<keyword evidence="2" id="KW-0418">Kinase</keyword>
<feature type="domain" description="GHMP kinase C-terminal" evidence="4">
    <location>
        <begin position="226"/>
        <end position="303"/>
    </location>
</feature>
<dbReference type="InterPro" id="IPR014721">
    <property type="entry name" value="Ribsml_uS5_D2-typ_fold_subgr"/>
</dbReference>
<dbReference type="InterPro" id="IPR004422">
    <property type="entry name" value="RFAP_synthase"/>
</dbReference>
<keyword evidence="1" id="KW-0808">Transferase</keyword>
<accession>A0A6B1D7J7</accession>
<dbReference type="Pfam" id="PF08544">
    <property type="entry name" value="GHMP_kinases_C"/>
    <property type="match status" value="1"/>
</dbReference>
<dbReference type="PIRSF" id="PIRSF004884">
    <property type="entry name" value="Sugar_kin_arch"/>
    <property type="match status" value="1"/>
</dbReference>
<evidence type="ECO:0000256" key="1">
    <source>
        <dbReference type="ARBA" id="ARBA00022679"/>
    </source>
</evidence>
<dbReference type="GO" id="GO:0005524">
    <property type="term" value="F:ATP binding"/>
    <property type="evidence" value="ECO:0007669"/>
    <property type="project" value="InterPro"/>
</dbReference>
<dbReference type="Pfam" id="PF00288">
    <property type="entry name" value="GHMP_kinases_N"/>
    <property type="match status" value="1"/>
</dbReference>
<reference evidence="5" key="1">
    <citation type="submission" date="2019-09" db="EMBL/GenBank/DDBJ databases">
        <title>Characterisation of the sponge microbiome using genome-centric metagenomics.</title>
        <authorList>
            <person name="Engelberts J.P."/>
            <person name="Robbins S.J."/>
            <person name="De Goeij J.M."/>
            <person name="Aranda M."/>
            <person name="Bell S.C."/>
            <person name="Webster N.S."/>
        </authorList>
    </citation>
    <scope>NUCLEOTIDE SEQUENCE</scope>
    <source>
        <strain evidence="5">SB0661_bin_32</strain>
    </source>
</reference>
<protein>
    <submittedName>
        <fullName evidence="5">Uncharacterized protein</fullName>
    </submittedName>
</protein>
<dbReference type="PANTHER" id="PTHR20861:SF6">
    <property type="entry name" value="BETA-RIBOFURANOSYLPHENOL 5'-PHOSPHATE SYNTHASE"/>
    <property type="match status" value="1"/>
</dbReference>
<feature type="domain" description="GHMP kinase N-terminal" evidence="3">
    <location>
        <begin position="64"/>
        <end position="131"/>
    </location>
</feature>
<dbReference type="GO" id="GO:0016301">
    <property type="term" value="F:kinase activity"/>
    <property type="evidence" value="ECO:0007669"/>
    <property type="project" value="UniProtKB-KW"/>
</dbReference>
<dbReference type="Gene3D" id="3.30.230.10">
    <property type="match status" value="1"/>
</dbReference>
<dbReference type="PANTHER" id="PTHR20861">
    <property type="entry name" value="HOMOSERINE/4-DIPHOSPHOCYTIDYL-2-C-METHYL-D-ERYTHRITOL KINASE"/>
    <property type="match status" value="1"/>
</dbReference>
<dbReference type="InterPro" id="IPR013750">
    <property type="entry name" value="GHMP_kinase_C_dom"/>
</dbReference>